<name>A0A1A8XVD7_9RHOO</name>
<accession>A0A1A8XVD7</accession>
<reference evidence="2 3" key="1">
    <citation type="submission" date="2016-06" db="EMBL/GenBank/DDBJ databases">
        <authorList>
            <person name="Kjaerup R.B."/>
            <person name="Dalgaard T.S."/>
            <person name="Juul-Madsen H.R."/>
        </authorList>
    </citation>
    <scope>NUCLEOTIDE SEQUENCE [LARGE SCALE GENOMIC DNA]</scope>
    <source>
        <strain evidence="2">2</strain>
    </source>
</reference>
<proteinExistence type="predicted"/>
<evidence type="ECO:0000313" key="2">
    <source>
        <dbReference type="EMBL" id="SBT08552.1"/>
    </source>
</evidence>
<organism evidence="2 3">
    <name type="scientific">Candidatus Propionivibrio aalborgensis</name>
    <dbReference type="NCBI Taxonomy" id="1860101"/>
    <lineage>
        <taxon>Bacteria</taxon>
        <taxon>Pseudomonadati</taxon>
        <taxon>Pseudomonadota</taxon>
        <taxon>Betaproteobacteria</taxon>
        <taxon>Rhodocyclales</taxon>
        <taxon>Rhodocyclaceae</taxon>
        <taxon>Propionivibrio</taxon>
    </lineage>
</organism>
<evidence type="ECO:0000256" key="1">
    <source>
        <dbReference type="SAM" id="MobiDB-lite"/>
    </source>
</evidence>
<feature type="region of interest" description="Disordered" evidence="1">
    <location>
        <begin position="58"/>
        <end position="87"/>
    </location>
</feature>
<protein>
    <submittedName>
        <fullName evidence="2">Uncharacterized protein</fullName>
    </submittedName>
</protein>
<gene>
    <name evidence="2" type="ORF">PROAA_280037</name>
</gene>
<dbReference type="Proteomes" id="UP000199600">
    <property type="component" value="Unassembled WGS sequence"/>
</dbReference>
<dbReference type="EMBL" id="FLQY01000201">
    <property type="protein sequence ID" value="SBT08552.1"/>
    <property type="molecule type" value="Genomic_DNA"/>
</dbReference>
<sequence length="87" mass="9715">MHLRYIVRVAVKREVILGPVWAEWPGSNGDQESWFGLISETEKKDEYEASLSTKEWASERANHETTKPLCANDAPGIAGPSTEALEE</sequence>
<dbReference type="AlphaFoldDB" id="A0A1A8XVD7"/>
<keyword evidence="3" id="KW-1185">Reference proteome</keyword>
<evidence type="ECO:0000313" key="3">
    <source>
        <dbReference type="Proteomes" id="UP000199600"/>
    </source>
</evidence>